<feature type="transmembrane region" description="Helical" evidence="9">
    <location>
        <begin position="77"/>
        <end position="98"/>
    </location>
</feature>
<organism evidence="10">
    <name type="scientific">Perumytilus purpuratus</name>
    <name type="common">Mussel</name>
    <name type="synonym">Brachidontes purpuratus</name>
    <dbReference type="NCBI Taxonomy" id="390823"/>
    <lineage>
        <taxon>Eukaryota</taxon>
        <taxon>Metazoa</taxon>
        <taxon>Spiralia</taxon>
        <taxon>Lophotrochozoa</taxon>
        <taxon>Mollusca</taxon>
        <taxon>Bivalvia</taxon>
        <taxon>Autobranchia</taxon>
        <taxon>Pteriomorphia</taxon>
        <taxon>Mytilida</taxon>
        <taxon>Mytiloidea</taxon>
        <taxon>Mytilidae</taxon>
        <taxon>Brachidontinae</taxon>
        <taxon>Perumytilus</taxon>
    </lineage>
</organism>
<keyword evidence="8" id="KW-0830">Ubiquinone</keyword>
<dbReference type="PANTHER" id="PTHR11432">
    <property type="entry name" value="NADH DEHYDROGENASE SUBUNIT 1"/>
    <property type="match status" value="1"/>
</dbReference>
<evidence type="ECO:0000256" key="5">
    <source>
        <dbReference type="ARBA" id="ARBA00022989"/>
    </source>
</evidence>
<accession>A0A346KKZ8</accession>
<feature type="transmembrane region" description="Helical" evidence="9">
    <location>
        <begin position="6"/>
        <end position="32"/>
    </location>
</feature>
<evidence type="ECO:0000256" key="6">
    <source>
        <dbReference type="ARBA" id="ARBA00023136"/>
    </source>
</evidence>
<dbReference type="HAMAP" id="MF_01350">
    <property type="entry name" value="NDH1_NuoH"/>
    <property type="match status" value="1"/>
</dbReference>
<dbReference type="PANTHER" id="PTHR11432:SF3">
    <property type="entry name" value="NADH-UBIQUINONE OXIDOREDUCTASE CHAIN 1"/>
    <property type="match status" value="1"/>
</dbReference>
<keyword evidence="7" id="KW-0520">NAD</keyword>
<evidence type="ECO:0000256" key="3">
    <source>
        <dbReference type="ARBA" id="ARBA00021009"/>
    </source>
</evidence>
<protein>
    <recommendedName>
        <fullName evidence="3 8">NADH-ubiquinone oxidoreductase chain 1</fullName>
        <ecNumber evidence="8">7.1.1.2</ecNumber>
    </recommendedName>
</protein>
<name>A0A346KKZ8_PERPP</name>
<evidence type="ECO:0000256" key="1">
    <source>
        <dbReference type="ARBA" id="ARBA00004141"/>
    </source>
</evidence>
<dbReference type="Pfam" id="PF00146">
    <property type="entry name" value="NADHdh"/>
    <property type="match status" value="1"/>
</dbReference>
<keyword evidence="5 9" id="KW-1133">Transmembrane helix</keyword>
<proteinExistence type="inferred from homology"/>
<geneLocation type="mitochondrion" evidence="10"/>
<dbReference type="PROSITE" id="PS00668">
    <property type="entry name" value="COMPLEX1_ND1_2"/>
    <property type="match status" value="1"/>
</dbReference>
<dbReference type="RefSeq" id="YP_009521280.1">
    <property type="nucleotide sequence ID" value="NC_039571.1"/>
</dbReference>
<dbReference type="GO" id="GO:0008137">
    <property type="term" value="F:NADH dehydrogenase (ubiquinone) activity"/>
    <property type="evidence" value="ECO:0007669"/>
    <property type="project" value="UniProtKB-EC"/>
</dbReference>
<reference evidence="10" key="1">
    <citation type="journal article" date="2018" name="PeerJ">
        <title>Mitogenomics of Perumytilus purpuratus (Bivalvia: Mytilidae) and its implications for doubly uniparental inheritance of mitochondria.</title>
        <authorList>
            <person name="Smietanka B."/>
            <person name="Lubosny M."/>
            <person name="Przylucka A."/>
            <person name="Gerard K."/>
            <person name="Burzynski A."/>
        </authorList>
    </citation>
    <scope>NUCLEOTIDE SEQUENCE</scope>
    <source>
        <strain evidence="10">M-north</strain>
    </source>
</reference>
<keyword evidence="6 9" id="KW-0472">Membrane</keyword>
<sequence length="312" mass="34942">MSNIFLGVVSWVIMVGLPFICVLLSVGFFTLLERKLLGAIMLRKGPDKVGFMGLMQPFSDAGKLFCKELVVPSRAIVIPYILAPLFMLSISLGLWVLFPFQSVSMVFIFGVIQFLVTAGVSVYGVMIAGWSANSKYSLLGSVRSIAQSISYEIPFGILIFVVVFLAMSFMFQEVVVWQEGAFFFFFVYPLGLIFWLVCVLAESNRAPFDFVEGESELVSGFNVEYSGGLFAMIFMSEYSSMLFSSVISSCMFFGGGEALFSVFSMFFVYVFVWVRGSFPRMRYDKLMKLGWTSFIVFPLIYLCLALVVVVVK</sequence>
<evidence type="ECO:0000256" key="9">
    <source>
        <dbReference type="SAM" id="Phobius"/>
    </source>
</evidence>
<dbReference type="EMBL" id="MH330330">
    <property type="protein sequence ID" value="AXP84516.1"/>
    <property type="molecule type" value="Genomic_DNA"/>
</dbReference>
<dbReference type="GeneID" id="38282599"/>
<feature type="transmembrane region" description="Helical" evidence="9">
    <location>
        <begin position="181"/>
        <end position="201"/>
    </location>
</feature>
<keyword evidence="8 10" id="KW-0496">Mitochondrion</keyword>
<dbReference type="CTD" id="4535"/>
<dbReference type="InterPro" id="IPR018086">
    <property type="entry name" value="NADH_UbQ_OxRdtase_su1_CS"/>
</dbReference>
<comment type="catalytic activity">
    <reaction evidence="8">
        <text>a ubiquinone + NADH + 5 H(+)(in) = a ubiquinol + NAD(+) + 4 H(+)(out)</text>
        <dbReference type="Rhea" id="RHEA:29091"/>
        <dbReference type="Rhea" id="RHEA-COMP:9565"/>
        <dbReference type="Rhea" id="RHEA-COMP:9566"/>
        <dbReference type="ChEBI" id="CHEBI:15378"/>
        <dbReference type="ChEBI" id="CHEBI:16389"/>
        <dbReference type="ChEBI" id="CHEBI:17976"/>
        <dbReference type="ChEBI" id="CHEBI:57540"/>
        <dbReference type="ChEBI" id="CHEBI:57945"/>
        <dbReference type="EC" id="7.1.1.2"/>
    </reaction>
</comment>
<evidence type="ECO:0000256" key="4">
    <source>
        <dbReference type="ARBA" id="ARBA00022692"/>
    </source>
</evidence>
<comment type="subcellular location">
    <subcellularLocation>
        <location evidence="1">Membrane</location>
        <topology evidence="1">Multi-pass membrane protein</topology>
    </subcellularLocation>
    <subcellularLocation>
        <location evidence="7">Mitochondrion inner membrane</location>
        <topology evidence="7">Multi-pass membrane protein</topology>
    </subcellularLocation>
</comment>
<dbReference type="InterPro" id="IPR001694">
    <property type="entry name" value="NADH_UbQ_OxRdtase_su1/FPO"/>
</dbReference>
<gene>
    <name evidence="10" type="primary">ND1</name>
</gene>
<keyword evidence="4 7" id="KW-0812">Transmembrane</keyword>
<feature type="transmembrane region" description="Helical" evidence="9">
    <location>
        <begin position="242"/>
        <end position="271"/>
    </location>
</feature>
<evidence type="ECO:0000256" key="7">
    <source>
        <dbReference type="RuleBase" id="RU000471"/>
    </source>
</evidence>
<evidence type="ECO:0000313" key="10">
    <source>
        <dbReference type="EMBL" id="AXP84516.1"/>
    </source>
</evidence>
<feature type="transmembrane region" description="Helical" evidence="9">
    <location>
        <begin position="149"/>
        <end position="169"/>
    </location>
</feature>
<feature type="transmembrane region" description="Helical" evidence="9">
    <location>
        <begin position="104"/>
        <end position="128"/>
    </location>
</feature>
<dbReference type="GO" id="GO:0003954">
    <property type="term" value="F:NADH dehydrogenase activity"/>
    <property type="evidence" value="ECO:0007669"/>
    <property type="project" value="TreeGrafter"/>
</dbReference>
<comment type="similarity">
    <text evidence="2 7">Belongs to the complex I subunit 1 family.</text>
</comment>
<evidence type="ECO:0000256" key="2">
    <source>
        <dbReference type="ARBA" id="ARBA00010535"/>
    </source>
</evidence>
<dbReference type="EC" id="7.1.1.2" evidence="8"/>
<feature type="transmembrane region" description="Helical" evidence="9">
    <location>
        <begin position="291"/>
        <end position="311"/>
    </location>
</feature>
<dbReference type="AlphaFoldDB" id="A0A346KKZ8"/>
<dbReference type="GO" id="GO:0005743">
    <property type="term" value="C:mitochondrial inner membrane"/>
    <property type="evidence" value="ECO:0007669"/>
    <property type="project" value="UniProtKB-SubCell"/>
</dbReference>
<dbReference type="GO" id="GO:0009060">
    <property type="term" value="P:aerobic respiration"/>
    <property type="evidence" value="ECO:0007669"/>
    <property type="project" value="TreeGrafter"/>
</dbReference>
<evidence type="ECO:0000256" key="8">
    <source>
        <dbReference type="RuleBase" id="RU000473"/>
    </source>
</evidence>